<organism evidence="8 9">
    <name type="scientific">Solea senegalensis</name>
    <name type="common">Senegalese sole</name>
    <dbReference type="NCBI Taxonomy" id="28829"/>
    <lineage>
        <taxon>Eukaryota</taxon>
        <taxon>Metazoa</taxon>
        <taxon>Chordata</taxon>
        <taxon>Craniata</taxon>
        <taxon>Vertebrata</taxon>
        <taxon>Euteleostomi</taxon>
        <taxon>Actinopterygii</taxon>
        <taxon>Neopterygii</taxon>
        <taxon>Teleostei</taxon>
        <taxon>Neoteleostei</taxon>
        <taxon>Acanthomorphata</taxon>
        <taxon>Carangaria</taxon>
        <taxon>Pleuronectiformes</taxon>
        <taxon>Pleuronectoidei</taxon>
        <taxon>Soleidae</taxon>
        <taxon>Solea</taxon>
    </lineage>
</organism>
<evidence type="ECO:0000259" key="5">
    <source>
        <dbReference type="PROSITE" id="PS50103"/>
    </source>
</evidence>
<name>A0AAV6QYC0_SOLSE</name>
<protein>
    <submittedName>
        <fullName evidence="8">Mono-ADP-ribosyltransferase TIPARP-like isoform X1</fullName>
    </submittedName>
</protein>
<dbReference type="SMART" id="SM00678">
    <property type="entry name" value="WWE"/>
    <property type="match status" value="1"/>
</dbReference>
<dbReference type="PROSITE" id="PS51059">
    <property type="entry name" value="PARP_CATALYTIC"/>
    <property type="match status" value="1"/>
</dbReference>
<comment type="pathway">
    <text evidence="1">Protein modification; protein ubiquitination.</text>
</comment>
<evidence type="ECO:0000256" key="3">
    <source>
        <dbReference type="PROSITE-ProRule" id="PRU00723"/>
    </source>
</evidence>
<keyword evidence="3" id="KW-0862">Zinc</keyword>
<dbReference type="InterPro" id="IPR018123">
    <property type="entry name" value="WWE-dom_subgr"/>
</dbReference>
<evidence type="ECO:0000256" key="1">
    <source>
        <dbReference type="ARBA" id="ARBA00004906"/>
    </source>
</evidence>
<dbReference type="EMBL" id="JAGKHQ010000015">
    <property type="protein sequence ID" value="KAG7497590.1"/>
    <property type="molecule type" value="Genomic_DNA"/>
</dbReference>
<dbReference type="GO" id="GO:0005634">
    <property type="term" value="C:nucleus"/>
    <property type="evidence" value="ECO:0007669"/>
    <property type="project" value="TreeGrafter"/>
</dbReference>
<dbReference type="GO" id="GO:1990404">
    <property type="term" value="F:NAD+-protein mono-ADP-ribosyltransferase activity"/>
    <property type="evidence" value="ECO:0007669"/>
    <property type="project" value="TreeGrafter"/>
</dbReference>
<dbReference type="Pfam" id="PF02825">
    <property type="entry name" value="WWE"/>
    <property type="match status" value="1"/>
</dbReference>
<dbReference type="PANTHER" id="PTHR45740:SF6">
    <property type="entry name" value="PROTEIN MONO-ADP-RIBOSYLTRANSFERASE PARP12"/>
    <property type="match status" value="1"/>
</dbReference>
<comment type="caution">
    <text evidence="8">The sequence shown here is derived from an EMBL/GenBank/DDBJ whole genome shotgun (WGS) entry which is preliminary data.</text>
</comment>
<accession>A0AAV6QYC0</accession>
<dbReference type="CDD" id="cd01439">
    <property type="entry name" value="TCCD_inducible_PARP_like"/>
    <property type="match status" value="1"/>
</dbReference>
<proteinExistence type="inferred from homology"/>
<feature type="zinc finger region" description="C3H1-type" evidence="3">
    <location>
        <begin position="207"/>
        <end position="229"/>
    </location>
</feature>
<dbReference type="AlphaFoldDB" id="A0AAV6QYC0"/>
<dbReference type="GO" id="GO:0008270">
    <property type="term" value="F:zinc ion binding"/>
    <property type="evidence" value="ECO:0007669"/>
    <property type="project" value="UniProtKB-KW"/>
</dbReference>
<dbReference type="GO" id="GO:0003950">
    <property type="term" value="F:NAD+ poly-ADP-ribosyltransferase activity"/>
    <property type="evidence" value="ECO:0007669"/>
    <property type="project" value="InterPro"/>
</dbReference>
<feature type="domain" description="PARP catalytic" evidence="7">
    <location>
        <begin position="421"/>
        <end position="626"/>
    </location>
</feature>
<feature type="domain" description="C3H1-type" evidence="5">
    <location>
        <begin position="207"/>
        <end position="229"/>
    </location>
</feature>
<evidence type="ECO:0000256" key="4">
    <source>
        <dbReference type="SAM" id="MobiDB-lite"/>
    </source>
</evidence>
<dbReference type="PROSITE" id="PS50103">
    <property type="entry name" value="ZF_C3H1"/>
    <property type="match status" value="1"/>
</dbReference>
<dbReference type="Pfam" id="PF00644">
    <property type="entry name" value="PARP"/>
    <property type="match status" value="1"/>
</dbReference>
<evidence type="ECO:0000259" key="7">
    <source>
        <dbReference type="PROSITE" id="PS51059"/>
    </source>
</evidence>
<evidence type="ECO:0000313" key="8">
    <source>
        <dbReference type="EMBL" id="KAG7497590.1"/>
    </source>
</evidence>
<keyword evidence="9" id="KW-1185">Reference proteome</keyword>
<gene>
    <name evidence="8" type="ORF">JOB18_040577</name>
</gene>
<evidence type="ECO:0000313" key="9">
    <source>
        <dbReference type="Proteomes" id="UP000693946"/>
    </source>
</evidence>
<dbReference type="InterPro" id="IPR051712">
    <property type="entry name" value="ARTD-AVP"/>
</dbReference>
<reference evidence="8 9" key="1">
    <citation type="journal article" date="2021" name="Sci. Rep.">
        <title>Chromosome anchoring in Senegalese sole (Solea senegalensis) reveals sex-associated markers and genome rearrangements in flatfish.</title>
        <authorList>
            <person name="Guerrero-Cozar I."/>
            <person name="Gomez-Garrido J."/>
            <person name="Berbel C."/>
            <person name="Martinez-Blanch J.F."/>
            <person name="Alioto T."/>
            <person name="Claros M.G."/>
            <person name="Gagnaire P.A."/>
            <person name="Manchado M."/>
        </authorList>
    </citation>
    <scope>NUCLEOTIDE SEQUENCE [LARGE SCALE GENOMIC DNA]</scope>
    <source>
        <strain evidence="8">Sse05_10M</strain>
    </source>
</reference>
<comment type="similarity">
    <text evidence="2">Belongs to the ARTD/PARP family.</text>
</comment>
<dbReference type="PANTHER" id="PTHR45740">
    <property type="entry name" value="POLY [ADP-RIBOSE] POLYMERASE"/>
    <property type="match status" value="1"/>
</dbReference>
<feature type="region of interest" description="Disordered" evidence="4">
    <location>
        <begin position="164"/>
        <end position="192"/>
    </location>
</feature>
<evidence type="ECO:0000259" key="6">
    <source>
        <dbReference type="PROSITE" id="PS50918"/>
    </source>
</evidence>
<dbReference type="InterPro" id="IPR000571">
    <property type="entry name" value="Znf_CCCH"/>
</dbReference>
<evidence type="ECO:0000256" key="2">
    <source>
        <dbReference type="ARBA" id="ARBA00024347"/>
    </source>
</evidence>
<feature type="compositionally biased region" description="Polar residues" evidence="4">
    <location>
        <begin position="164"/>
        <end position="174"/>
    </location>
</feature>
<dbReference type="Proteomes" id="UP000693946">
    <property type="component" value="Linkage Group LG3"/>
</dbReference>
<dbReference type="InterPro" id="IPR004170">
    <property type="entry name" value="WWE_dom"/>
</dbReference>
<keyword evidence="3" id="KW-0479">Metal-binding</keyword>
<dbReference type="InterPro" id="IPR012317">
    <property type="entry name" value="Poly(ADP-ribose)pol_cat_dom"/>
</dbReference>
<sequence length="626" mass="71425">MAAPSSSRRSKRNMAASVSEPLAKSSKVTLLSPSLLLLEIPSDTNTSLPIWDAMRAQHVDVTWTVNPYSVSVHFTPKTSKPDREGTSAVAKPSFGSSNVLQPHMVIQSITPLHDTSQNTTRVLLTFSQNTTQIFAGQQQKRPLQPEPATSFIFSLPLIITQPQPVHQPTASTTGKPPLPTIQTPKTPPPIAPVPTPYHTKSCPDVLICDDFLLNKCLAGKKCKLHHTPYPFHWQLWNVFTQEWVDFPIHAQALLERIYCDVEKDVVTIKDGRDRYTLTFDIMEVDDPSIYDGVRRLTNSDAPERNSYFPSSWKIYWWNNTTWKEYDENISTLLRKAMQDKEPECSFYISSQAYKVDFTTMSQTNVTTGFLRDVRWRPVYRSPASMMPHLQTGIQIEPPESATGPLGGNFRVDPLEDFSTWYPPVWHLSSQEEEYSLVDVPMGTKAYQSIQSLFYQSLPDTKVDIVSIQQVQNLLHWDKYQRHKAYMQKQHTKSKEPLERHLFHGTSKLAADDICHNNFDPRVAGINGVSYGYGSYFSTTASYSHTFTAMDKTRHMFLAKVLVGKVNLGQNNFRRPPPLVSRTKQHCLYDSCVDNVYKPTMFVVFDSCQCYPYYLVRYRSLPNEITI</sequence>
<dbReference type="PROSITE" id="PS50918">
    <property type="entry name" value="WWE"/>
    <property type="match status" value="1"/>
</dbReference>
<feature type="domain" description="WWE" evidence="6">
    <location>
        <begin position="298"/>
        <end position="375"/>
    </location>
</feature>
<keyword evidence="3" id="KW-0863">Zinc-finger</keyword>